<gene>
    <name evidence="6" type="primary">HaOG210522</name>
    <name evidence="5" type="synonym">coq3</name>
    <name evidence="6" type="ORF">B5X24_HaOG210522</name>
</gene>
<comment type="subcellular location">
    <subcellularLocation>
        <location evidence="5">Mitochondrion inner membrane</location>
        <topology evidence="5">Peripheral membrane protein</topology>
        <orientation evidence="5">Matrix side</orientation>
    </subcellularLocation>
</comment>
<comment type="catalytic activity">
    <reaction evidence="5">
        <text>a 3-demethylubiquinone + S-adenosyl-L-methionine = a ubiquinone + S-adenosyl-L-homocysteine</text>
        <dbReference type="Rhea" id="RHEA:81215"/>
        <dbReference type="Rhea" id="RHEA-COMP:9565"/>
        <dbReference type="Rhea" id="RHEA-COMP:19654"/>
        <dbReference type="ChEBI" id="CHEBI:16389"/>
        <dbReference type="ChEBI" id="CHEBI:57856"/>
        <dbReference type="ChEBI" id="CHEBI:59789"/>
        <dbReference type="ChEBI" id="CHEBI:231825"/>
    </reaction>
</comment>
<evidence type="ECO:0000313" key="7">
    <source>
        <dbReference type="Proteomes" id="UP000249218"/>
    </source>
</evidence>
<keyword evidence="5" id="KW-0496">Mitochondrion</keyword>
<comment type="catalytic activity">
    <reaction evidence="5">
        <text>a 3-demethylubiquinol + S-adenosyl-L-methionine = a ubiquinol + S-adenosyl-L-homocysteine + H(+)</text>
        <dbReference type="Rhea" id="RHEA:44380"/>
        <dbReference type="Rhea" id="RHEA-COMP:9566"/>
        <dbReference type="Rhea" id="RHEA-COMP:10914"/>
        <dbReference type="ChEBI" id="CHEBI:15378"/>
        <dbReference type="ChEBI" id="CHEBI:17976"/>
        <dbReference type="ChEBI" id="CHEBI:57856"/>
        <dbReference type="ChEBI" id="CHEBI:59789"/>
        <dbReference type="ChEBI" id="CHEBI:84422"/>
        <dbReference type="EC" id="2.1.1.64"/>
    </reaction>
</comment>
<evidence type="ECO:0000256" key="2">
    <source>
        <dbReference type="ARBA" id="ARBA00022679"/>
    </source>
</evidence>
<keyword evidence="2 5" id="KW-0808">Transferase</keyword>
<dbReference type="AlphaFoldDB" id="A0A2W1BI06"/>
<evidence type="ECO:0000256" key="1">
    <source>
        <dbReference type="ARBA" id="ARBA00022603"/>
    </source>
</evidence>
<dbReference type="GO" id="GO:0046872">
    <property type="term" value="F:metal ion binding"/>
    <property type="evidence" value="ECO:0007669"/>
    <property type="project" value="UniProtKB-KW"/>
</dbReference>
<dbReference type="Gene3D" id="3.40.50.150">
    <property type="entry name" value="Vaccinia Virus protein VP39"/>
    <property type="match status" value="1"/>
</dbReference>
<name>A0A2W1BI06_HELAM</name>
<feature type="binding site" evidence="5">
    <location>
        <position position="180"/>
    </location>
    <ligand>
        <name>Mg(2+)</name>
        <dbReference type="ChEBI" id="CHEBI:18420"/>
    </ligand>
</feature>
<dbReference type="EC" id="2.1.1.64" evidence="5"/>
<dbReference type="EC" id="2.1.1.-" evidence="5"/>
<keyword evidence="5" id="KW-0999">Mitochondrion inner membrane</keyword>
<evidence type="ECO:0000313" key="6">
    <source>
        <dbReference type="EMBL" id="PZC72847.1"/>
    </source>
</evidence>
<comment type="cofactor">
    <cofactor evidence="5">
        <name>Mg(2+)</name>
        <dbReference type="ChEBI" id="CHEBI:18420"/>
    </cofactor>
</comment>
<dbReference type="InterPro" id="IPR010233">
    <property type="entry name" value="UbiG_MeTrfase"/>
</dbReference>
<dbReference type="SUPFAM" id="SSF53335">
    <property type="entry name" value="S-adenosyl-L-methionine-dependent methyltransferases"/>
    <property type="match status" value="1"/>
</dbReference>
<dbReference type="Pfam" id="PF13489">
    <property type="entry name" value="Methyltransf_23"/>
    <property type="match status" value="1"/>
</dbReference>
<feature type="binding site" evidence="5">
    <location>
        <position position="175"/>
    </location>
    <ligand>
        <name>S-adenosyl-L-methionine</name>
        <dbReference type="ChEBI" id="CHEBI:59789"/>
    </ligand>
</feature>
<keyword evidence="7" id="KW-1185">Reference proteome</keyword>
<comment type="catalytic activity">
    <reaction evidence="5">
        <text>a 3,4-dihydroxy-5-(all-trans-polyprenyl)benzoate + S-adenosyl-L-methionine = a 4-hydroxy-3-methoxy-5-(all-trans-polyprenyl)benzoate + S-adenosyl-L-homocysteine + H(+)</text>
        <dbReference type="Rhea" id="RHEA:44452"/>
        <dbReference type="Rhea" id="RHEA-COMP:10930"/>
        <dbReference type="Rhea" id="RHEA-COMP:10931"/>
        <dbReference type="ChEBI" id="CHEBI:15378"/>
        <dbReference type="ChEBI" id="CHEBI:57856"/>
        <dbReference type="ChEBI" id="CHEBI:59789"/>
        <dbReference type="ChEBI" id="CHEBI:64694"/>
        <dbReference type="ChEBI" id="CHEBI:84443"/>
        <dbReference type="EC" id="2.1.1.114"/>
    </reaction>
</comment>
<dbReference type="EMBL" id="KZ150150">
    <property type="protein sequence ID" value="PZC72847.1"/>
    <property type="molecule type" value="Genomic_DNA"/>
</dbReference>
<dbReference type="GO" id="GO:0061542">
    <property type="term" value="F:3-demethylubiquinol 3-O-methyltransferase activity"/>
    <property type="evidence" value="ECO:0007669"/>
    <property type="project" value="UniProtKB-UniRule"/>
</dbReference>
<organism evidence="6 7">
    <name type="scientific">Helicoverpa armigera</name>
    <name type="common">Cotton bollworm</name>
    <name type="synonym">Heliothis armigera</name>
    <dbReference type="NCBI Taxonomy" id="29058"/>
    <lineage>
        <taxon>Eukaryota</taxon>
        <taxon>Metazoa</taxon>
        <taxon>Ecdysozoa</taxon>
        <taxon>Arthropoda</taxon>
        <taxon>Hexapoda</taxon>
        <taxon>Insecta</taxon>
        <taxon>Pterygota</taxon>
        <taxon>Neoptera</taxon>
        <taxon>Endopterygota</taxon>
        <taxon>Lepidoptera</taxon>
        <taxon>Glossata</taxon>
        <taxon>Ditrysia</taxon>
        <taxon>Noctuoidea</taxon>
        <taxon>Noctuidae</taxon>
        <taxon>Heliothinae</taxon>
        <taxon>Helicoverpa</taxon>
    </lineage>
</organism>
<dbReference type="OrthoDB" id="3265906at2759"/>
<dbReference type="GO" id="GO:0120537">
    <property type="term" value="F:3-demethylubiquinone 3-O-methyltransferase activity"/>
    <property type="evidence" value="ECO:0007669"/>
    <property type="project" value="RHEA"/>
</dbReference>
<evidence type="ECO:0000256" key="5">
    <source>
        <dbReference type="HAMAP-Rule" id="MF_03190"/>
    </source>
</evidence>
<dbReference type="HAMAP" id="MF_00472">
    <property type="entry name" value="UbiG"/>
    <property type="match status" value="1"/>
</dbReference>
<dbReference type="GO" id="GO:0032259">
    <property type="term" value="P:methylation"/>
    <property type="evidence" value="ECO:0007669"/>
    <property type="project" value="UniProtKB-KW"/>
</dbReference>
<dbReference type="NCBIfam" id="TIGR01983">
    <property type="entry name" value="UbiG"/>
    <property type="match status" value="1"/>
</dbReference>
<dbReference type="Proteomes" id="UP000249218">
    <property type="component" value="Unassembled WGS sequence"/>
</dbReference>
<keyword evidence="5" id="KW-0472">Membrane</keyword>
<evidence type="ECO:0000256" key="4">
    <source>
        <dbReference type="ARBA" id="ARBA00022691"/>
    </source>
</evidence>
<keyword evidence="4 5" id="KW-0949">S-adenosyl-L-methionine</keyword>
<comment type="function">
    <text evidence="5">O-methyltransferase required for two non-consecutive steps during ubiquinone biosynthesis. Catalyzes the 2 O-methylation of 3,4-dihydroxy-5-(all-trans-polyprenyl)benzoic acid into 4-hydroxy-3-methoxy-5-(all-trans-polyprenyl)benzoic acid. Also catalyzes the last step of ubiquinone biosynthesis by mediating methylation of 3-demethylubiquinone into ubiquinone. Also able to mediate the methylation of 3-demethylubiquinol into ubiquinol.</text>
</comment>
<feature type="binding site" evidence="5">
    <location>
        <position position="127"/>
    </location>
    <ligand>
        <name>S-adenosyl-L-methionine</name>
        <dbReference type="ChEBI" id="CHEBI:59789"/>
    </ligand>
</feature>
<dbReference type="GO" id="GO:0031314">
    <property type="term" value="C:extrinsic component of mitochondrial inner membrane"/>
    <property type="evidence" value="ECO:0007669"/>
    <property type="project" value="UniProtKB-UniRule"/>
</dbReference>
<dbReference type="EC" id="2.1.1.114" evidence="5"/>
<dbReference type="UniPathway" id="UPA00232"/>
<feature type="binding site" evidence="5">
    <location>
        <position position="78"/>
    </location>
    <ligand>
        <name>S-adenosyl-L-methionine</name>
        <dbReference type="ChEBI" id="CHEBI:59789"/>
    </ligand>
</feature>
<dbReference type="InterPro" id="IPR029063">
    <property type="entry name" value="SAM-dependent_MTases_sf"/>
</dbReference>
<comment type="similarity">
    <text evidence="5">Belongs to the class I-like SAM-binding methyltransferase superfamily. UbiG/COQ3 family.</text>
</comment>
<feature type="binding site" evidence="5">
    <location>
        <position position="176"/>
    </location>
    <ligand>
        <name>Mg(2+)</name>
        <dbReference type="ChEBI" id="CHEBI:18420"/>
    </ligand>
</feature>
<comment type="subunit">
    <text evidence="5">Component of a multi-subunit COQ enzyme complex.</text>
</comment>
<evidence type="ECO:0000256" key="3">
    <source>
        <dbReference type="ARBA" id="ARBA00022688"/>
    </source>
</evidence>
<keyword evidence="5" id="KW-0460">Magnesium</keyword>
<proteinExistence type="inferred from homology"/>
<feature type="binding site" evidence="5">
    <location>
        <position position="106"/>
    </location>
    <ligand>
        <name>S-adenosyl-L-methionine</name>
        <dbReference type="ChEBI" id="CHEBI:59789"/>
    </ligand>
</feature>
<sequence length="287" mass="32676">MWSQKLTRSILDKTKNTVFKVPRWKPVVSSRCLQTEGRTTQSQSTVDAADVEFFSKQMNEWWDPYGKMRLLHSMNLLRVPFVRDGLVNTAQKELYPLKDKKILDVGCGGGILSEGLARLGAFVTGIDASEDLIRVADEHKNVDPKIAYNKPVYLHTTVEDHAKKVSNLYDGVVASEVIEHVQNQELFVKSCVHTLKPGGRIFFTTPNRTRMSQFAVIFLGENVLKYIPQGAHQFEKFITPTELTFLLERNNCHVELTYGVTFNPVTGKWDFSEFQQLMYAIQAVKLS</sequence>
<reference evidence="6 7" key="1">
    <citation type="journal article" date="2017" name="BMC Biol.">
        <title>Genomic innovations, transcriptional plasticity and gene loss underlying the evolution and divergence of two highly polyphagous and invasive Helicoverpa pest species.</title>
        <authorList>
            <person name="Pearce S.L."/>
            <person name="Clarke D.F."/>
            <person name="East P.D."/>
            <person name="Elfekih S."/>
            <person name="Gordon K.H."/>
            <person name="Jermiin L.S."/>
            <person name="McGaughran A."/>
            <person name="Oakeshott J.G."/>
            <person name="Papanikolaou A."/>
            <person name="Perera O.P."/>
            <person name="Rane R.V."/>
            <person name="Richards S."/>
            <person name="Tay W.T."/>
            <person name="Walsh T.K."/>
            <person name="Anderson A."/>
            <person name="Anderson C.J."/>
            <person name="Asgari S."/>
            <person name="Board P.G."/>
            <person name="Bretschneider A."/>
            <person name="Campbell P.M."/>
            <person name="Chertemps T."/>
            <person name="Christeller J.T."/>
            <person name="Coppin C.W."/>
            <person name="Downes S.J."/>
            <person name="Duan G."/>
            <person name="Farnsworth C.A."/>
            <person name="Good R.T."/>
            <person name="Han L.B."/>
            <person name="Han Y.C."/>
            <person name="Hatje K."/>
            <person name="Horne I."/>
            <person name="Huang Y.P."/>
            <person name="Hughes D.S."/>
            <person name="Jacquin-Joly E."/>
            <person name="James W."/>
            <person name="Jhangiani S."/>
            <person name="Kollmar M."/>
            <person name="Kuwar S.S."/>
            <person name="Li S."/>
            <person name="Liu N.Y."/>
            <person name="Maibeche M.T."/>
            <person name="Miller J.R."/>
            <person name="Montagne N."/>
            <person name="Perry T."/>
            <person name="Qu J."/>
            <person name="Song S.V."/>
            <person name="Sutton G.G."/>
            <person name="Vogel H."/>
            <person name="Walenz B.P."/>
            <person name="Xu W."/>
            <person name="Zhang H.J."/>
            <person name="Zou Z."/>
            <person name="Batterham P."/>
            <person name="Edwards O.R."/>
            <person name="Feyereisen R."/>
            <person name="Gibbs R.A."/>
            <person name="Heckel D.G."/>
            <person name="McGrath A."/>
            <person name="Robin C."/>
            <person name="Scherer S.E."/>
            <person name="Worley K.C."/>
            <person name="Wu Y.D."/>
        </authorList>
    </citation>
    <scope>NUCLEOTIDE SEQUENCE [LARGE SCALE GENOMIC DNA]</scope>
    <source>
        <strain evidence="6">Harm_GR_Male_#8</strain>
        <tissue evidence="6">Whole organism</tissue>
    </source>
</reference>
<feature type="binding site" evidence="5">
    <location>
        <position position="179"/>
    </location>
    <ligand>
        <name>Mg(2+)</name>
        <dbReference type="ChEBI" id="CHEBI:18420"/>
    </ligand>
</feature>
<dbReference type="CDD" id="cd02440">
    <property type="entry name" value="AdoMet_MTases"/>
    <property type="match status" value="1"/>
</dbReference>
<dbReference type="GO" id="GO:0010420">
    <property type="term" value="F:polyprenyldihydroxybenzoate methyltransferase activity"/>
    <property type="evidence" value="ECO:0007669"/>
    <property type="project" value="UniProtKB-UniRule"/>
</dbReference>
<dbReference type="PANTHER" id="PTHR43464">
    <property type="entry name" value="METHYLTRANSFERASE"/>
    <property type="match status" value="1"/>
</dbReference>
<keyword evidence="1 5" id="KW-0489">Methyltransferase</keyword>
<accession>A0A2W1BI06</accession>
<keyword evidence="3 5" id="KW-0831">Ubiquinone biosynthesis</keyword>
<protein>
    <recommendedName>
        <fullName evidence="5">Ubiquinone biosynthesis O-methyltransferase, mitochondrial</fullName>
    </recommendedName>
    <alternativeName>
        <fullName evidence="5">3-demethylubiquinol 3-O-methyltransferase</fullName>
        <ecNumber evidence="5">2.1.1.64</ecNumber>
    </alternativeName>
    <alternativeName>
        <fullName evidence="5">3-demethylubiquinone 3-O-methyltransferase</fullName>
        <ecNumber evidence="5">2.1.1.-</ecNumber>
    </alternativeName>
    <alternativeName>
        <fullName evidence="5">Polyprenyldihydroxybenzoate methyltransferase</fullName>
        <ecNumber evidence="5">2.1.1.114</ecNumber>
    </alternativeName>
</protein>
<comment type="pathway">
    <text evidence="5">Cofactor biosynthesis; ubiquinone biosynthesis.</text>
</comment>
<keyword evidence="5" id="KW-0479">Metal-binding</keyword>
<dbReference type="PANTHER" id="PTHR43464:SF19">
    <property type="entry name" value="UBIQUINONE BIOSYNTHESIS O-METHYLTRANSFERASE, MITOCHONDRIAL"/>
    <property type="match status" value="1"/>
</dbReference>